<sequence length="199" mass="21865">MLAPPIGFIPLRVALDIIRAKLPPKVDAEREIAEACHGGKLKAAYRTWDGGADDLDPKIWWRQRWREFFEHGTVDLELPLIDDNGRPMPDGRTGKWFTAKGCTREIFITSDSLAAFLAEIPPLPPIDSPKAKRGPKAGTLNRVVAEMQQDLMVGKITVDGLRAEPEKALAARYGGVSRDTARKARICATSGAVSKPARK</sequence>
<evidence type="ECO:0000313" key="2">
    <source>
        <dbReference type="Proteomes" id="UP000189940"/>
    </source>
</evidence>
<dbReference type="RefSeq" id="WP_079446640.1">
    <property type="nucleotide sequence ID" value="NZ_MWPQ01000039.1"/>
</dbReference>
<accession>A0A1V4HYI1</accession>
<evidence type="ECO:0000313" key="1">
    <source>
        <dbReference type="EMBL" id="OPH83041.1"/>
    </source>
</evidence>
<dbReference type="Proteomes" id="UP000189940">
    <property type="component" value="Unassembled WGS sequence"/>
</dbReference>
<dbReference type="AlphaFoldDB" id="A0A1V4HYI1"/>
<proteinExistence type="predicted"/>
<comment type="caution">
    <text evidence="1">The sequence shown here is derived from an EMBL/GenBank/DDBJ whole genome shotgun (WGS) entry which is preliminary data.</text>
</comment>
<keyword evidence="2" id="KW-1185">Reference proteome</keyword>
<gene>
    <name evidence="1" type="ORF">B2M20_08595</name>
</gene>
<name>A0A1V4HYI1_NITVU</name>
<dbReference type="EMBL" id="MWPQ01000039">
    <property type="protein sequence ID" value="OPH83041.1"/>
    <property type="molecule type" value="Genomic_DNA"/>
</dbReference>
<reference evidence="1 2" key="1">
    <citation type="submission" date="2017-02" db="EMBL/GenBank/DDBJ databases">
        <title>Genome sequence of the nitrite-oxidizing bacterium Nitrobacter vulgaris strain Ab1.</title>
        <authorList>
            <person name="Mellbye B.L."/>
            <person name="Davis E.W."/>
            <person name="Spieck E."/>
            <person name="Chang J.H."/>
            <person name="Bottomley P.J."/>
            <person name="Sayavedra-Soto L.A."/>
        </authorList>
    </citation>
    <scope>NUCLEOTIDE SEQUENCE [LARGE SCALE GENOMIC DNA]</scope>
    <source>
        <strain evidence="1 2">Ab1</strain>
    </source>
</reference>
<dbReference type="STRING" id="29421.B2M20_08595"/>
<protein>
    <submittedName>
        <fullName evidence="1">Uncharacterized protein</fullName>
    </submittedName>
</protein>
<organism evidence="1 2">
    <name type="scientific">Nitrobacter vulgaris</name>
    <dbReference type="NCBI Taxonomy" id="29421"/>
    <lineage>
        <taxon>Bacteria</taxon>
        <taxon>Pseudomonadati</taxon>
        <taxon>Pseudomonadota</taxon>
        <taxon>Alphaproteobacteria</taxon>
        <taxon>Hyphomicrobiales</taxon>
        <taxon>Nitrobacteraceae</taxon>
        <taxon>Nitrobacter</taxon>
    </lineage>
</organism>